<dbReference type="EMBL" id="JACCBK010000001">
    <property type="protein sequence ID" value="NYD86341.1"/>
    <property type="molecule type" value="Genomic_DNA"/>
</dbReference>
<keyword evidence="4" id="KW-1185">Reference proteome</keyword>
<evidence type="ECO:0000313" key="3">
    <source>
        <dbReference type="Proteomes" id="UP000577956"/>
    </source>
</evidence>
<dbReference type="Proteomes" id="UP000618382">
    <property type="component" value="Unassembled WGS sequence"/>
</dbReference>
<evidence type="ECO:0000313" key="1">
    <source>
        <dbReference type="EMBL" id="GIG32768.1"/>
    </source>
</evidence>
<organism evidence="2 3">
    <name type="scientific">Cellulomonas oligotrophica</name>
    <dbReference type="NCBI Taxonomy" id="931536"/>
    <lineage>
        <taxon>Bacteria</taxon>
        <taxon>Bacillati</taxon>
        <taxon>Actinomycetota</taxon>
        <taxon>Actinomycetes</taxon>
        <taxon>Micrococcales</taxon>
        <taxon>Cellulomonadaceae</taxon>
        <taxon>Cellulomonas</taxon>
    </lineage>
</organism>
<sequence length="66" mass="6973">MTTKPIAPTSALVTWATTTSENRWACGAAWCQAVSVALLSTRPVVAVAAPAAWLRRHDVVAVARNV</sequence>
<comment type="caution">
    <text evidence="2">The sequence shown here is derived from an EMBL/GenBank/DDBJ whole genome shotgun (WGS) entry which is preliminary data.</text>
</comment>
<accession>A0A7Y9FI23</accession>
<dbReference type="EMBL" id="BONN01000004">
    <property type="protein sequence ID" value="GIG32768.1"/>
    <property type="molecule type" value="Genomic_DNA"/>
</dbReference>
<dbReference type="AlphaFoldDB" id="A0A7Y9FI23"/>
<protein>
    <submittedName>
        <fullName evidence="2">Uncharacterized protein</fullName>
    </submittedName>
</protein>
<proteinExistence type="predicted"/>
<name>A0A7Y9FI23_9CELL</name>
<gene>
    <name evidence="2" type="ORF">BKA21_001890</name>
    <name evidence="1" type="ORF">Col01nite_19270</name>
</gene>
<reference evidence="1 4" key="2">
    <citation type="submission" date="2021-01" db="EMBL/GenBank/DDBJ databases">
        <title>Whole genome shotgun sequence of Cellulomonas oligotrophica NBRC 109435.</title>
        <authorList>
            <person name="Komaki H."/>
            <person name="Tamura T."/>
        </authorList>
    </citation>
    <scope>NUCLEOTIDE SEQUENCE [LARGE SCALE GENOMIC DNA]</scope>
    <source>
        <strain evidence="1 4">NBRC 109435</strain>
    </source>
</reference>
<evidence type="ECO:0000313" key="4">
    <source>
        <dbReference type="Proteomes" id="UP000618382"/>
    </source>
</evidence>
<reference evidence="2 3" key="1">
    <citation type="submission" date="2020-07" db="EMBL/GenBank/DDBJ databases">
        <title>Sequencing the genomes of 1000 actinobacteria strains.</title>
        <authorList>
            <person name="Klenk H.-P."/>
        </authorList>
    </citation>
    <scope>NUCLEOTIDE SEQUENCE [LARGE SCALE GENOMIC DNA]</scope>
    <source>
        <strain evidence="2 3">DSM 24482</strain>
    </source>
</reference>
<evidence type="ECO:0000313" key="2">
    <source>
        <dbReference type="EMBL" id="NYD86341.1"/>
    </source>
</evidence>
<dbReference type="Proteomes" id="UP000577956">
    <property type="component" value="Unassembled WGS sequence"/>
</dbReference>